<keyword evidence="2" id="KW-1185">Reference proteome</keyword>
<dbReference type="EMBL" id="LJDB01000062">
    <property type="protein sequence ID" value="ONI39618.1"/>
    <property type="molecule type" value="Genomic_DNA"/>
</dbReference>
<reference evidence="1" key="1">
    <citation type="submission" date="2016-08" db="EMBL/GenBank/DDBJ databases">
        <authorList>
            <person name="Ngugi D.K."/>
            <person name="Miyake S."/>
            <person name="Stingl U."/>
        </authorList>
    </citation>
    <scope>NUCLEOTIDE SEQUENCE</scope>
    <source>
        <strain evidence="1">SCG-B11WGA-EpuloA1</strain>
    </source>
</reference>
<proteinExistence type="predicted"/>
<gene>
    <name evidence="1" type="ORF">AN396_07615</name>
</gene>
<protein>
    <submittedName>
        <fullName evidence="1">Peptide ABC transporter</fullName>
    </submittedName>
</protein>
<name>A0ACC8XBB9_9FIRM</name>
<dbReference type="Proteomes" id="UP000188605">
    <property type="component" value="Unassembled WGS sequence"/>
</dbReference>
<sequence>MNKKLLYALLSLCTLGTITGCSSNEPQNISEVKTEASEIEKQAEPAEDVAQEMTFVLSNLPDGLDPGATNNSFSKYVLYNTFEGLVTYDQTGNLVPGLAKDWSISEDGKIYTFNLRPDLKWSDGTPLTASDFVYSILRVATPETASRNLNKITDYIVNAQEYYEGKIGAEEVGVKAIDESTLEITLKEPISYYIDILSMWVYSPVQQATVEANGDAWSANAETYVSNGPFKVSEMSISENVVLEKNENYWNADNVKLEKINFRYILDTSTALTAYEAGEVDGIASIPPTDYARLRAEDKGVKTFPTYGTVYYLINNGKAPYDNLKVREALNLALDRQLIVDNIVQLNTQPAYSLLPPGYEIDGIEITEGRGTFGMSPSAEVEKAQQALADAGYPNGENFPVLELSYYSDDVVKKVVEAMAQMWETNLNIDVEVSSNEWVLFYEDVIEEDYSVAAMGLTAYYFHPTGFLTSAKTGDIANLSGYSNPEYDALFEQIKAETDPNKSIELIRQADALASDDYFLIPLYYKTSDILLHDNIQGAYMNAQATLFFKDTYVVGKE</sequence>
<comment type="caution">
    <text evidence="1">The sequence shown here is derived from an EMBL/GenBank/DDBJ whole genome shotgun (WGS) entry which is preliminary data.</text>
</comment>
<evidence type="ECO:0000313" key="2">
    <source>
        <dbReference type="Proteomes" id="UP000188605"/>
    </source>
</evidence>
<accession>A0ACC8XBB9</accession>
<organism evidence="1 2">
    <name type="scientific">Candidatus Epulonipiscium fishelsonii</name>
    <dbReference type="NCBI Taxonomy" id="77094"/>
    <lineage>
        <taxon>Bacteria</taxon>
        <taxon>Bacillati</taxon>
        <taxon>Bacillota</taxon>
        <taxon>Clostridia</taxon>
        <taxon>Lachnospirales</taxon>
        <taxon>Lachnospiraceae</taxon>
        <taxon>Candidatus Epulonipiscium</taxon>
    </lineage>
</organism>
<evidence type="ECO:0000313" key="1">
    <source>
        <dbReference type="EMBL" id="ONI39618.1"/>
    </source>
</evidence>